<keyword evidence="3" id="KW-1185">Reference proteome</keyword>
<comment type="caution">
    <text evidence="2">The sequence shown here is derived from an EMBL/GenBank/DDBJ whole genome shotgun (WGS) entry which is preliminary data.</text>
</comment>
<dbReference type="Proteomes" id="UP000634136">
    <property type="component" value="Unassembled WGS sequence"/>
</dbReference>
<organism evidence="2 3">
    <name type="scientific">Senna tora</name>
    <dbReference type="NCBI Taxonomy" id="362788"/>
    <lineage>
        <taxon>Eukaryota</taxon>
        <taxon>Viridiplantae</taxon>
        <taxon>Streptophyta</taxon>
        <taxon>Embryophyta</taxon>
        <taxon>Tracheophyta</taxon>
        <taxon>Spermatophyta</taxon>
        <taxon>Magnoliopsida</taxon>
        <taxon>eudicotyledons</taxon>
        <taxon>Gunneridae</taxon>
        <taxon>Pentapetalae</taxon>
        <taxon>rosids</taxon>
        <taxon>fabids</taxon>
        <taxon>Fabales</taxon>
        <taxon>Fabaceae</taxon>
        <taxon>Caesalpinioideae</taxon>
        <taxon>Cassia clade</taxon>
        <taxon>Senna</taxon>
    </lineage>
</organism>
<dbReference type="InterPro" id="IPR011692">
    <property type="entry name" value="Stress_up-reg_Nod19"/>
</dbReference>
<keyword evidence="1" id="KW-0732">Signal</keyword>
<gene>
    <name evidence="2" type="ORF">G2W53_004736</name>
</gene>
<reference evidence="2" key="1">
    <citation type="submission" date="2020-09" db="EMBL/GenBank/DDBJ databases">
        <title>Genome-Enabled Discovery of Anthraquinone Biosynthesis in Senna tora.</title>
        <authorList>
            <person name="Kang S.-H."/>
            <person name="Pandey R.P."/>
            <person name="Lee C.-M."/>
            <person name="Sim J.-S."/>
            <person name="Jeong J.-T."/>
            <person name="Choi B.-S."/>
            <person name="Jung M."/>
            <person name="Ginzburg D."/>
            <person name="Zhao K."/>
            <person name="Won S.Y."/>
            <person name="Oh T.-J."/>
            <person name="Yu Y."/>
            <person name="Kim N.-H."/>
            <person name="Lee O.R."/>
            <person name="Lee T.-H."/>
            <person name="Bashyal P."/>
            <person name="Kim T.-S."/>
            <person name="Lee W.-H."/>
            <person name="Kawkins C."/>
            <person name="Kim C.-K."/>
            <person name="Kim J.S."/>
            <person name="Ahn B.O."/>
            <person name="Rhee S.Y."/>
            <person name="Sohng J.K."/>
        </authorList>
    </citation>
    <scope>NUCLEOTIDE SEQUENCE</scope>
    <source>
        <tissue evidence="2">Leaf</tissue>
    </source>
</reference>
<feature type="signal peptide" evidence="1">
    <location>
        <begin position="1"/>
        <end position="28"/>
    </location>
</feature>
<dbReference type="OrthoDB" id="1923469at2759"/>
<sequence length="448" mass="50186">MSFVSQDCALSLLATILLLLLTSQSSCASKKTHTHVNSVDFLSQKFEVEPGHVANMFYYDIEFPKGHIGIKSVKAEIVDEAGKSIPLYEAYVHHYIITKYHQRKKVVQNTTALPNRWIFPHKDYVLKRNSGMCQKEVISHFFGLGSESRGTRTEIPDPYAIEVGNPKEIPQGFEEKWMINIQIIDLRGVKDEKGCMDCRCNLYNVTHNEEGLPLPPTYKGGFLCCYHNTKCQLKEGFEGAKRSLHLKYTVKWVEWDHSVLPLEVYVFDVTDSVQVSSNGEKGPRFNHNCLVEYEIESCNNITTHKDDDDDGCLHVKKTRIPFENDGYVIYGGAHLHFGGVNATLYGQDGRVICSSKPEYGTGEEVGNEKGFLVGMTTCYPNPGSVKVVDGETLTLESVYVGNTSRTGLMNDFTLLDLDAIGCKSLQDKRGLFNLFLSTARVTSGFLTG</sequence>
<proteinExistence type="predicted"/>
<dbReference type="Pfam" id="PF07712">
    <property type="entry name" value="SURNod19"/>
    <property type="match status" value="1"/>
</dbReference>
<accession>A0A834XBP9</accession>
<name>A0A834XBP9_9FABA</name>
<dbReference type="PANTHER" id="PTHR33390">
    <property type="entry name" value="STRESS UP-REGULATED NOD 19 PROTEIN"/>
    <property type="match status" value="1"/>
</dbReference>
<evidence type="ECO:0000313" key="2">
    <source>
        <dbReference type="EMBL" id="KAF7842438.1"/>
    </source>
</evidence>
<protein>
    <submittedName>
        <fullName evidence="2">Stress up-regulated Nod 19 protein</fullName>
    </submittedName>
</protein>
<evidence type="ECO:0000313" key="3">
    <source>
        <dbReference type="Proteomes" id="UP000634136"/>
    </source>
</evidence>
<dbReference type="EMBL" id="JAAIUW010000002">
    <property type="protein sequence ID" value="KAF7842438.1"/>
    <property type="molecule type" value="Genomic_DNA"/>
</dbReference>
<feature type="chain" id="PRO_5032644587" evidence="1">
    <location>
        <begin position="29"/>
        <end position="448"/>
    </location>
</feature>
<evidence type="ECO:0000256" key="1">
    <source>
        <dbReference type="SAM" id="SignalP"/>
    </source>
</evidence>
<dbReference type="AlphaFoldDB" id="A0A834XBP9"/>
<dbReference type="PANTHER" id="PTHR33390:SF4">
    <property type="entry name" value="STRESS UP-REGULATED NOD 19-RELATED"/>
    <property type="match status" value="1"/>
</dbReference>